<dbReference type="EMBL" id="FCOE02000009">
    <property type="protein sequence ID" value="SAK65649.1"/>
    <property type="molecule type" value="Genomic_DNA"/>
</dbReference>
<protein>
    <submittedName>
        <fullName evidence="2">Uncharacterized protein</fullName>
    </submittedName>
</protein>
<feature type="compositionally biased region" description="Basic and acidic residues" evidence="1">
    <location>
        <begin position="1"/>
        <end position="21"/>
    </location>
</feature>
<gene>
    <name evidence="2" type="ORF">AWB80_03091</name>
</gene>
<proteinExistence type="predicted"/>
<sequence length="142" mass="15820">MTIGEKEMRGNENYERQDLSKRAPKKRITKPMPLNQRLVLEALKRRRHATLRVVVEDLQISRDILKNVFVALEAHGYIERVGKSRSSIGGQPPVVYRWSGKSFPSSAEMNKRSPEVAMPVPPALAALVAGMHAMCCIGRAAA</sequence>
<name>A0A158B6M5_9BURK</name>
<organism evidence="2 3">
    <name type="scientific">Caballeronia pedi</name>
    <dbReference type="NCBI Taxonomy" id="1777141"/>
    <lineage>
        <taxon>Bacteria</taxon>
        <taxon>Pseudomonadati</taxon>
        <taxon>Pseudomonadota</taxon>
        <taxon>Betaproteobacteria</taxon>
        <taxon>Burkholderiales</taxon>
        <taxon>Burkholderiaceae</taxon>
        <taxon>Caballeronia</taxon>
    </lineage>
</organism>
<dbReference type="STRING" id="1777141.AWB80_03091"/>
<feature type="region of interest" description="Disordered" evidence="1">
    <location>
        <begin position="1"/>
        <end position="31"/>
    </location>
</feature>
<evidence type="ECO:0000313" key="2">
    <source>
        <dbReference type="EMBL" id="SAK65649.1"/>
    </source>
</evidence>
<dbReference type="AlphaFoldDB" id="A0A158B6M5"/>
<accession>A0A158B6M5</accession>
<reference evidence="2" key="1">
    <citation type="submission" date="2016-01" db="EMBL/GenBank/DDBJ databases">
        <authorList>
            <person name="Peeters C."/>
        </authorList>
    </citation>
    <scope>NUCLEOTIDE SEQUENCE [LARGE SCALE GENOMIC DNA]</scope>
    <source>
        <strain evidence="2">LMG 29323</strain>
    </source>
</reference>
<dbReference type="Proteomes" id="UP000054911">
    <property type="component" value="Unassembled WGS sequence"/>
</dbReference>
<keyword evidence="3" id="KW-1185">Reference proteome</keyword>
<dbReference type="Gene3D" id="1.10.10.10">
    <property type="entry name" value="Winged helix-like DNA-binding domain superfamily/Winged helix DNA-binding domain"/>
    <property type="match status" value="1"/>
</dbReference>
<comment type="caution">
    <text evidence="2">The sequence shown here is derived from an EMBL/GenBank/DDBJ whole genome shotgun (WGS) entry which is preliminary data.</text>
</comment>
<evidence type="ECO:0000313" key="3">
    <source>
        <dbReference type="Proteomes" id="UP000054911"/>
    </source>
</evidence>
<evidence type="ECO:0000256" key="1">
    <source>
        <dbReference type="SAM" id="MobiDB-lite"/>
    </source>
</evidence>
<dbReference type="InterPro" id="IPR036388">
    <property type="entry name" value="WH-like_DNA-bd_sf"/>
</dbReference>